<evidence type="ECO:0000313" key="21">
    <source>
        <dbReference type="Proteomes" id="UP000006790"/>
    </source>
</evidence>
<evidence type="ECO:0000256" key="4">
    <source>
        <dbReference type="ARBA" id="ARBA00004371"/>
    </source>
</evidence>
<dbReference type="InParanoid" id="G8JRE7"/>
<protein>
    <recommendedName>
        <fullName evidence="6">RING-type E3 ubiquitin transferase</fullName>
        <ecNumber evidence="6">2.3.2.27</ecNumber>
    </recommendedName>
</protein>
<dbReference type="EMBL" id="CP002499">
    <property type="protein sequence ID" value="AET38716.1"/>
    <property type="molecule type" value="Genomic_DNA"/>
</dbReference>
<dbReference type="eggNOG" id="KOG1729">
    <property type="taxonomic scope" value="Eukaryota"/>
</dbReference>
<keyword evidence="8" id="KW-0519">Myristate</keyword>
<evidence type="ECO:0000259" key="19">
    <source>
        <dbReference type="PROSITE" id="PS50178"/>
    </source>
</evidence>
<dbReference type="GO" id="GO:0043161">
    <property type="term" value="P:proteasome-mediated ubiquitin-dependent protein catabolic process"/>
    <property type="evidence" value="ECO:0007669"/>
    <property type="project" value="TreeGrafter"/>
</dbReference>
<keyword evidence="21" id="KW-1185">Reference proteome</keyword>
<evidence type="ECO:0000256" key="5">
    <source>
        <dbReference type="ARBA" id="ARBA00004906"/>
    </source>
</evidence>
<dbReference type="Pfam" id="PF01363">
    <property type="entry name" value="FYVE"/>
    <property type="match status" value="1"/>
</dbReference>
<dbReference type="EC" id="2.3.2.27" evidence="6"/>
<dbReference type="PROSITE" id="PS50089">
    <property type="entry name" value="ZF_RING_2"/>
    <property type="match status" value="1"/>
</dbReference>
<comment type="pathway">
    <text evidence="5">Protein modification; protein ubiquitination.</text>
</comment>
<dbReference type="GO" id="GO:0070936">
    <property type="term" value="P:protein K48-linked ubiquitination"/>
    <property type="evidence" value="ECO:0007669"/>
    <property type="project" value="TreeGrafter"/>
</dbReference>
<feature type="domain" description="RING-type" evidence="18">
    <location>
        <begin position="234"/>
        <end position="290"/>
    </location>
</feature>
<proteinExistence type="predicted"/>
<evidence type="ECO:0000256" key="13">
    <source>
        <dbReference type="ARBA" id="ARBA00022833"/>
    </source>
</evidence>
<evidence type="ECO:0000256" key="15">
    <source>
        <dbReference type="ARBA" id="ARBA00023228"/>
    </source>
</evidence>
<feature type="domain" description="FYVE-type" evidence="19">
    <location>
        <begin position="19"/>
        <end position="90"/>
    </location>
</feature>
<evidence type="ECO:0000256" key="10">
    <source>
        <dbReference type="ARBA" id="ARBA00022753"/>
    </source>
</evidence>
<evidence type="ECO:0000256" key="12">
    <source>
        <dbReference type="ARBA" id="ARBA00022786"/>
    </source>
</evidence>
<evidence type="ECO:0000256" key="8">
    <source>
        <dbReference type="ARBA" id="ARBA00022707"/>
    </source>
</evidence>
<dbReference type="GO" id="GO:0042176">
    <property type="term" value="P:regulation of protein catabolic process"/>
    <property type="evidence" value="ECO:0007669"/>
    <property type="project" value="EnsemblFungi"/>
</dbReference>
<dbReference type="SUPFAM" id="SSF57850">
    <property type="entry name" value="RING/U-box"/>
    <property type="match status" value="1"/>
</dbReference>
<evidence type="ECO:0000256" key="6">
    <source>
        <dbReference type="ARBA" id="ARBA00012483"/>
    </source>
</evidence>
<evidence type="ECO:0000313" key="20">
    <source>
        <dbReference type="EMBL" id="AET38716.1"/>
    </source>
</evidence>
<dbReference type="InterPro" id="IPR011011">
    <property type="entry name" value="Znf_FYVE_PHD"/>
</dbReference>
<dbReference type="InterPro" id="IPR000306">
    <property type="entry name" value="Znf_FYVE"/>
</dbReference>
<keyword evidence="12" id="KW-0833">Ubl conjugation pathway</keyword>
<dbReference type="InterPro" id="IPR001841">
    <property type="entry name" value="Znf_RING"/>
</dbReference>
<dbReference type="Pfam" id="PF13639">
    <property type="entry name" value="zf-RING_2"/>
    <property type="match status" value="1"/>
</dbReference>
<dbReference type="OMA" id="NFCPLHD"/>
<dbReference type="STRING" id="931890.G8JRE7"/>
<dbReference type="AlphaFoldDB" id="G8JRE7"/>
<evidence type="ECO:0000256" key="1">
    <source>
        <dbReference type="ARBA" id="ARBA00000900"/>
    </source>
</evidence>
<evidence type="ECO:0000256" key="14">
    <source>
        <dbReference type="ARBA" id="ARBA00023136"/>
    </source>
</evidence>
<keyword evidence="11 17" id="KW-0863">Zinc-finger</keyword>
<dbReference type="GeneID" id="11468777"/>
<dbReference type="HOGENOM" id="CLU_069851_0_0_1"/>
<dbReference type="GO" id="GO:0000329">
    <property type="term" value="C:fungal-type vacuole membrane"/>
    <property type="evidence" value="ECO:0007669"/>
    <property type="project" value="EnsemblFungi"/>
</dbReference>
<sequence>MQQSDNTEEVNSFARWQNDELVSNCLQCHSTFTFLLRKHHCRCCGGIFCSSCTQHFAYYDKHRVKVLQRSEGNFEFSPYRTCDSCYENLLQRGLLLSQWGGSLMSINSRNQLRTVSNVGDSSSFMSYFRNNVVKDDTIRETVAEQSDLSSTTASGRASSVASEEYSRCPICNIDLRSVSEDQSAAHIQNCVEEAANIQQHQLCDSSYAGVIPNRILVYLMSEQSFDVKTELVECPICFEEMESGQKVARLECLCVFHYRCIKSWLKKKSQKMNRSGWALQLTKNFCPLHDAIY</sequence>
<dbReference type="GO" id="GO:0061630">
    <property type="term" value="F:ubiquitin protein ligase activity"/>
    <property type="evidence" value="ECO:0007669"/>
    <property type="project" value="UniProtKB-EC"/>
</dbReference>
<organism evidence="20 21">
    <name type="scientific">Eremothecium cymbalariae (strain CBS 270.75 / DBVPG 7215 / KCTC 17166 / NRRL Y-17582)</name>
    <name type="common">Yeast</name>
    <dbReference type="NCBI Taxonomy" id="931890"/>
    <lineage>
        <taxon>Eukaryota</taxon>
        <taxon>Fungi</taxon>
        <taxon>Dikarya</taxon>
        <taxon>Ascomycota</taxon>
        <taxon>Saccharomycotina</taxon>
        <taxon>Saccharomycetes</taxon>
        <taxon>Saccharomycetales</taxon>
        <taxon>Saccharomycetaceae</taxon>
        <taxon>Eremothecium</taxon>
    </lineage>
</organism>
<evidence type="ECO:0000256" key="3">
    <source>
        <dbReference type="ARBA" id="ARBA00004177"/>
    </source>
</evidence>
<dbReference type="GO" id="GO:0045721">
    <property type="term" value="P:negative regulation of gluconeogenesis"/>
    <property type="evidence" value="ECO:0007669"/>
    <property type="project" value="EnsemblFungi"/>
</dbReference>
<name>G8JRE7_ERECY</name>
<evidence type="ECO:0000256" key="16">
    <source>
        <dbReference type="ARBA" id="ARBA00023288"/>
    </source>
</evidence>
<dbReference type="KEGG" id="erc:Ecym_3219"/>
<dbReference type="GO" id="GO:0031647">
    <property type="term" value="P:regulation of protein stability"/>
    <property type="evidence" value="ECO:0007669"/>
    <property type="project" value="EnsemblFungi"/>
</dbReference>
<dbReference type="RefSeq" id="XP_003645533.1">
    <property type="nucleotide sequence ID" value="XM_003645485.1"/>
</dbReference>
<gene>
    <name evidence="20" type="ordered locus">Ecym_3219</name>
</gene>
<dbReference type="PANTHER" id="PTHR46661:SF4">
    <property type="entry name" value="RING-TYPE DOMAIN-CONTAINING PROTEIN"/>
    <property type="match status" value="1"/>
</dbReference>
<reference evidence="21" key="1">
    <citation type="journal article" date="2012" name="G3 (Bethesda)">
        <title>Pichia sorbitophila, an interspecies yeast hybrid reveals early steps of genome resolution following polyploidization.</title>
        <authorList>
            <person name="Leh Louis V."/>
            <person name="Despons L."/>
            <person name="Friedrich A."/>
            <person name="Martin T."/>
            <person name="Durrens P."/>
            <person name="Casaregola S."/>
            <person name="Neuveglise C."/>
            <person name="Fairhead C."/>
            <person name="Marck C."/>
            <person name="Cruz J.A."/>
            <person name="Straub M.L."/>
            <person name="Kugler V."/>
            <person name="Sacerdot C."/>
            <person name="Uzunov Z."/>
            <person name="Thierry A."/>
            <person name="Weiss S."/>
            <person name="Bleykasten C."/>
            <person name="De Montigny J."/>
            <person name="Jacques N."/>
            <person name="Jung P."/>
            <person name="Lemaire M."/>
            <person name="Mallet S."/>
            <person name="Morel G."/>
            <person name="Richard G.F."/>
            <person name="Sarkar A."/>
            <person name="Savel G."/>
            <person name="Schacherer J."/>
            <person name="Seret M.L."/>
            <person name="Talla E."/>
            <person name="Samson G."/>
            <person name="Jubin C."/>
            <person name="Poulain J."/>
            <person name="Vacherie B."/>
            <person name="Barbe V."/>
            <person name="Pelletier E."/>
            <person name="Sherman D.J."/>
            <person name="Westhof E."/>
            <person name="Weissenbach J."/>
            <person name="Baret P.V."/>
            <person name="Wincker P."/>
            <person name="Gaillardin C."/>
            <person name="Dujon B."/>
            <person name="Souciet J.L."/>
        </authorList>
    </citation>
    <scope>NUCLEOTIDE SEQUENCE [LARGE SCALE GENOMIC DNA]</scope>
    <source>
        <strain evidence="21">CBS 270.75 / DBVPG 7215 / KCTC 17166 / NRRL Y-17582</strain>
    </source>
</reference>
<keyword evidence="15" id="KW-0458">Lysosome</keyword>
<dbReference type="GO" id="GO:0005770">
    <property type="term" value="C:late endosome"/>
    <property type="evidence" value="ECO:0007669"/>
    <property type="project" value="EnsemblFungi"/>
</dbReference>
<dbReference type="CDD" id="cd16489">
    <property type="entry name" value="mRING-CH-C4HC2H_ZNRF"/>
    <property type="match status" value="1"/>
</dbReference>
<evidence type="ECO:0000256" key="7">
    <source>
        <dbReference type="ARBA" id="ARBA00022679"/>
    </source>
</evidence>
<dbReference type="PANTHER" id="PTHR46661">
    <property type="entry name" value="E3 UBIQUITIN-PROTEIN LIGASE ZNRF1-LIKE PROTEIN"/>
    <property type="match status" value="1"/>
</dbReference>
<keyword evidence="14" id="KW-0472">Membrane</keyword>
<dbReference type="InterPro" id="IPR013083">
    <property type="entry name" value="Znf_RING/FYVE/PHD"/>
</dbReference>
<keyword evidence="10" id="KW-0967">Endosome</keyword>
<keyword evidence="13" id="KW-0862">Zinc</keyword>
<evidence type="ECO:0000256" key="11">
    <source>
        <dbReference type="ARBA" id="ARBA00022771"/>
    </source>
</evidence>
<dbReference type="SUPFAM" id="SSF57903">
    <property type="entry name" value="FYVE/PHD zinc finger"/>
    <property type="match status" value="1"/>
</dbReference>
<dbReference type="SMART" id="SM00184">
    <property type="entry name" value="RING"/>
    <property type="match status" value="1"/>
</dbReference>
<dbReference type="SMART" id="SM00064">
    <property type="entry name" value="FYVE"/>
    <property type="match status" value="1"/>
</dbReference>
<dbReference type="InterPro" id="IPR017455">
    <property type="entry name" value="Znf_FYVE-rel"/>
</dbReference>
<keyword evidence="16" id="KW-0449">Lipoprotein</keyword>
<dbReference type="GO" id="GO:0008270">
    <property type="term" value="F:zinc ion binding"/>
    <property type="evidence" value="ECO:0007669"/>
    <property type="project" value="UniProtKB-KW"/>
</dbReference>
<dbReference type="OrthoDB" id="660555at2759"/>
<comment type="subcellular location">
    <subcellularLocation>
        <location evidence="3">Endosome</location>
    </subcellularLocation>
    <subcellularLocation>
        <location evidence="4">Lysosome</location>
    </subcellularLocation>
    <subcellularLocation>
        <location evidence="2">Membrane</location>
        <topology evidence="2">Peripheral membrane protein</topology>
    </subcellularLocation>
</comment>
<keyword evidence="7" id="KW-0808">Transferase</keyword>
<dbReference type="GO" id="GO:0032266">
    <property type="term" value="F:phosphatidylinositol-3-phosphate binding"/>
    <property type="evidence" value="ECO:0007669"/>
    <property type="project" value="EnsemblFungi"/>
</dbReference>
<evidence type="ECO:0000256" key="9">
    <source>
        <dbReference type="ARBA" id="ARBA00022723"/>
    </source>
</evidence>
<dbReference type="InterPro" id="IPR051878">
    <property type="entry name" value="ZNRF_ubiq-protein_ligase"/>
</dbReference>
<evidence type="ECO:0000259" key="18">
    <source>
        <dbReference type="PROSITE" id="PS50089"/>
    </source>
</evidence>
<evidence type="ECO:0000256" key="17">
    <source>
        <dbReference type="PROSITE-ProRule" id="PRU00175"/>
    </source>
</evidence>
<accession>G8JRE7</accession>
<comment type="catalytic activity">
    <reaction evidence="1">
        <text>S-ubiquitinyl-[E2 ubiquitin-conjugating enzyme]-L-cysteine + [acceptor protein]-L-lysine = [E2 ubiquitin-conjugating enzyme]-L-cysteine + N(6)-ubiquitinyl-[acceptor protein]-L-lysine.</text>
        <dbReference type="EC" id="2.3.2.27"/>
    </reaction>
</comment>
<evidence type="ECO:0000256" key="2">
    <source>
        <dbReference type="ARBA" id="ARBA00004170"/>
    </source>
</evidence>
<dbReference type="Gene3D" id="3.30.40.10">
    <property type="entry name" value="Zinc/RING finger domain, C3HC4 (zinc finger)"/>
    <property type="match status" value="2"/>
</dbReference>
<dbReference type="FunCoup" id="G8JRE7">
    <property type="interactions" value="25"/>
</dbReference>
<dbReference type="Proteomes" id="UP000006790">
    <property type="component" value="Chromosome 3"/>
</dbReference>
<keyword evidence="9" id="KW-0479">Metal-binding</keyword>
<dbReference type="PROSITE" id="PS50178">
    <property type="entry name" value="ZF_FYVE"/>
    <property type="match status" value="1"/>
</dbReference>